<dbReference type="Proteomes" id="UP000236291">
    <property type="component" value="Unassembled WGS sequence"/>
</dbReference>
<accession>A0A2K3KUD4</accession>
<protein>
    <submittedName>
        <fullName evidence="2">Uncharacterized protein</fullName>
    </submittedName>
</protein>
<comment type="caution">
    <text evidence="2">The sequence shown here is derived from an EMBL/GenBank/DDBJ whole genome shotgun (WGS) entry which is preliminary data.</text>
</comment>
<proteinExistence type="predicted"/>
<feature type="compositionally biased region" description="Basic and acidic residues" evidence="1">
    <location>
        <begin position="33"/>
        <end position="54"/>
    </location>
</feature>
<dbReference type="ExpressionAtlas" id="A0A2K3KUD4">
    <property type="expression patterns" value="baseline"/>
</dbReference>
<feature type="region of interest" description="Disordered" evidence="1">
    <location>
        <begin position="24"/>
        <end position="123"/>
    </location>
</feature>
<evidence type="ECO:0000313" key="2">
    <source>
        <dbReference type="EMBL" id="PNX69889.1"/>
    </source>
</evidence>
<feature type="compositionally biased region" description="Basic and acidic residues" evidence="1">
    <location>
        <begin position="79"/>
        <end position="91"/>
    </location>
</feature>
<organism evidence="2 3">
    <name type="scientific">Trifolium pratense</name>
    <name type="common">Red clover</name>
    <dbReference type="NCBI Taxonomy" id="57577"/>
    <lineage>
        <taxon>Eukaryota</taxon>
        <taxon>Viridiplantae</taxon>
        <taxon>Streptophyta</taxon>
        <taxon>Embryophyta</taxon>
        <taxon>Tracheophyta</taxon>
        <taxon>Spermatophyta</taxon>
        <taxon>Magnoliopsida</taxon>
        <taxon>eudicotyledons</taxon>
        <taxon>Gunneridae</taxon>
        <taxon>Pentapetalae</taxon>
        <taxon>rosids</taxon>
        <taxon>fabids</taxon>
        <taxon>Fabales</taxon>
        <taxon>Fabaceae</taxon>
        <taxon>Papilionoideae</taxon>
        <taxon>50 kb inversion clade</taxon>
        <taxon>NPAAA clade</taxon>
        <taxon>Hologalegina</taxon>
        <taxon>IRL clade</taxon>
        <taxon>Trifolieae</taxon>
        <taxon>Trifolium</taxon>
    </lineage>
</organism>
<name>A0A2K3KUD4_TRIPR</name>
<feature type="non-terminal residue" evidence="2">
    <location>
        <position position="1"/>
    </location>
</feature>
<reference evidence="2 3" key="2">
    <citation type="journal article" date="2017" name="Front. Plant Sci.">
        <title>Gene Classification and Mining of Molecular Markers Useful in Red Clover (Trifolium pratense) Breeding.</title>
        <authorList>
            <person name="Istvanek J."/>
            <person name="Dluhosova J."/>
            <person name="Dluhos P."/>
            <person name="Patkova L."/>
            <person name="Nedelnik J."/>
            <person name="Repkova J."/>
        </authorList>
    </citation>
    <scope>NUCLEOTIDE SEQUENCE [LARGE SCALE GENOMIC DNA]</scope>
    <source>
        <strain evidence="3">cv. Tatra</strain>
        <tissue evidence="2">Young leaves</tissue>
    </source>
</reference>
<evidence type="ECO:0000256" key="1">
    <source>
        <dbReference type="SAM" id="MobiDB-lite"/>
    </source>
</evidence>
<sequence length="123" mass="14180">VIEETKDLEDMTMGQLLGSLQAYEEKKKKKKKKEDIEEQVLKTRLDSPREEHGRSNQRRGGARECGRGRGYGGGQGWRPNDDNNQRGEISSRGRGRGSPKPRYDKSRVKCYNCVKRRPTMLKK</sequence>
<reference evidence="2 3" key="1">
    <citation type="journal article" date="2014" name="Am. J. Bot.">
        <title>Genome assembly and annotation for red clover (Trifolium pratense; Fabaceae).</title>
        <authorList>
            <person name="Istvanek J."/>
            <person name="Jaros M."/>
            <person name="Krenek A."/>
            <person name="Repkova J."/>
        </authorList>
    </citation>
    <scope>NUCLEOTIDE SEQUENCE [LARGE SCALE GENOMIC DNA]</scope>
    <source>
        <strain evidence="3">cv. Tatra</strain>
        <tissue evidence="2">Young leaves</tissue>
    </source>
</reference>
<gene>
    <name evidence="2" type="ORF">L195_g056964</name>
</gene>
<evidence type="ECO:0000313" key="3">
    <source>
        <dbReference type="Proteomes" id="UP000236291"/>
    </source>
</evidence>
<dbReference type="EMBL" id="ASHM01110361">
    <property type="protein sequence ID" value="PNX69889.1"/>
    <property type="molecule type" value="Genomic_DNA"/>
</dbReference>
<feature type="compositionally biased region" description="Basic residues" evidence="1">
    <location>
        <begin position="114"/>
        <end position="123"/>
    </location>
</feature>
<dbReference type="AlphaFoldDB" id="A0A2K3KUD4"/>